<proteinExistence type="predicted"/>
<protein>
    <submittedName>
        <fullName evidence="3">Uncharacterized protein LOC117568764</fullName>
    </submittedName>
</protein>
<dbReference type="AlphaFoldDB" id="A0A9C6W9Z0"/>
<sequence length="193" mass="21006">MKRLDIYSAFVALGGPGTKEDIIIQVAKQQNIRFNDLPQLQKEVDQALEESQRLGFIDRQGTIYKLNMETTPAKCLNSAPNKPASTKASQATATAAVERISRQLNGQGDGKRSHSVASTRSGPKSPPLSLCSACVVDPNVKIERRKNSNNLDKILLPKDTSVCSICGLNSDNSGNTEEPDVDKSVWPPMRTLI</sequence>
<dbReference type="RefSeq" id="XP_051860170.1">
    <property type="nucleotide sequence ID" value="XM_052004210.1"/>
</dbReference>
<accession>A0A9C6W9Z0</accession>
<evidence type="ECO:0000313" key="3">
    <source>
        <dbReference type="RefSeq" id="XP_051860170.1"/>
    </source>
</evidence>
<keyword evidence="2" id="KW-1185">Reference proteome</keyword>
<evidence type="ECO:0000256" key="1">
    <source>
        <dbReference type="SAM" id="MobiDB-lite"/>
    </source>
</evidence>
<dbReference type="OrthoDB" id="7844230at2759"/>
<dbReference type="Proteomes" id="UP000515160">
    <property type="component" value="Chromosome 3"/>
</dbReference>
<gene>
    <name evidence="3" type="primary">LOC117568764</name>
</gene>
<dbReference type="GeneID" id="117568764"/>
<reference evidence="3" key="1">
    <citation type="submission" date="2025-08" db="UniProtKB">
        <authorList>
            <consortium name="RefSeq"/>
        </authorList>
    </citation>
    <scope>IDENTIFICATION</scope>
    <source>
        <strain evidence="3">15112-1751.03</strain>
        <tissue evidence="3">Whole Adult</tissue>
    </source>
</reference>
<organism evidence="2 3">
    <name type="scientific">Drosophila albomicans</name>
    <name type="common">Fruit fly</name>
    <dbReference type="NCBI Taxonomy" id="7291"/>
    <lineage>
        <taxon>Eukaryota</taxon>
        <taxon>Metazoa</taxon>
        <taxon>Ecdysozoa</taxon>
        <taxon>Arthropoda</taxon>
        <taxon>Hexapoda</taxon>
        <taxon>Insecta</taxon>
        <taxon>Pterygota</taxon>
        <taxon>Neoptera</taxon>
        <taxon>Endopterygota</taxon>
        <taxon>Diptera</taxon>
        <taxon>Brachycera</taxon>
        <taxon>Muscomorpha</taxon>
        <taxon>Ephydroidea</taxon>
        <taxon>Drosophilidae</taxon>
        <taxon>Drosophila</taxon>
    </lineage>
</organism>
<evidence type="ECO:0000313" key="2">
    <source>
        <dbReference type="Proteomes" id="UP000515160"/>
    </source>
</evidence>
<feature type="region of interest" description="Disordered" evidence="1">
    <location>
        <begin position="173"/>
        <end position="193"/>
    </location>
</feature>
<feature type="region of interest" description="Disordered" evidence="1">
    <location>
        <begin position="102"/>
        <end position="128"/>
    </location>
</feature>
<name>A0A9C6W9Z0_DROAB</name>